<dbReference type="Proteomes" id="UP000541444">
    <property type="component" value="Unassembled WGS sequence"/>
</dbReference>
<evidence type="ECO:0000256" key="1">
    <source>
        <dbReference type="SAM" id="MobiDB-lite"/>
    </source>
</evidence>
<accession>A0A7J7LQR6</accession>
<reference evidence="3 4" key="1">
    <citation type="journal article" date="2020" name="IScience">
        <title>Genome Sequencing of the Endangered Kingdonia uniflora (Circaeasteraceae, Ranunculales) Reveals Potential Mechanisms of Evolutionary Specialization.</title>
        <authorList>
            <person name="Sun Y."/>
            <person name="Deng T."/>
            <person name="Zhang A."/>
            <person name="Moore M.J."/>
            <person name="Landis J.B."/>
            <person name="Lin N."/>
            <person name="Zhang H."/>
            <person name="Zhang X."/>
            <person name="Huang J."/>
            <person name="Zhang X."/>
            <person name="Sun H."/>
            <person name="Wang H."/>
        </authorList>
    </citation>
    <scope>NUCLEOTIDE SEQUENCE [LARGE SCALE GENOMIC DNA]</scope>
    <source>
        <strain evidence="3">TB1705</strain>
        <tissue evidence="3">Leaf</tissue>
    </source>
</reference>
<evidence type="ECO:0000313" key="3">
    <source>
        <dbReference type="EMBL" id="KAF6144888.1"/>
    </source>
</evidence>
<dbReference type="Pfam" id="PF01266">
    <property type="entry name" value="DAO"/>
    <property type="match status" value="1"/>
</dbReference>
<proteinExistence type="predicted"/>
<dbReference type="InterPro" id="IPR036188">
    <property type="entry name" value="FAD/NAD-bd_sf"/>
</dbReference>
<dbReference type="InterPro" id="IPR006076">
    <property type="entry name" value="FAD-dep_OxRdtase"/>
</dbReference>
<evidence type="ECO:0000313" key="4">
    <source>
        <dbReference type="Proteomes" id="UP000541444"/>
    </source>
</evidence>
<organism evidence="3 4">
    <name type="scientific">Kingdonia uniflora</name>
    <dbReference type="NCBI Taxonomy" id="39325"/>
    <lineage>
        <taxon>Eukaryota</taxon>
        <taxon>Viridiplantae</taxon>
        <taxon>Streptophyta</taxon>
        <taxon>Embryophyta</taxon>
        <taxon>Tracheophyta</taxon>
        <taxon>Spermatophyta</taxon>
        <taxon>Magnoliopsida</taxon>
        <taxon>Ranunculales</taxon>
        <taxon>Circaeasteraceae</taxon>
        <taxon>Kingdonia</taxon>
    </lineage>
</organism>
<feature type="compositionally biased region" description="Low complexity" evidence="1">
    <location>
        <begin position="37"/>
        <end position="46"/>
    </location>
</feature>
<evidence type="ECO:0000259" key="2">
    <source>
        <dbReference type="Pfam" id="PF01266"/>
    </source>
</evidence>
<dbReference type="SUPFAM" id="SSF54373">
    <property type="entry name" value="FAD-linked reductases, C-terminal domain"/>
    <property type="match status" value="1"/>
</dbReference>
<name>A0A7J7LQR6_9MAGN</name>
<feature type="domain" description="FAD dependent oxidoreductase" evidence="2">
    <location>
        <begin position="6"/>
        <end position="53"/>
    </location>
</feature>
<dbReference type="PRINTS" id="PR00420">
    <property type="entry name" value="RNGMNOXGNASE"/>
</dbReference>
<dbReference type="SUPFAM" id="SSF51905">
    <property type="entry name" value="FAD/NAD(P)-binding domain"/>
    <property type="match status" value="1"/>
</dbReference>
<dbReference type="PROSITE" id="PS51257">
    <property type="entry name" value="PROKAR_LIPOPROTEIN"/>
    <property type="match status" value="1"/>
</dbReference>
<comment type="caution">
    <text evidence="3">The sequence shown here is derived from an EMBL/GenBank/DDBJ whole genome shotgun (WGS) entry which is preliminary data.</text>
</comment>
<gene>
    <name evidence="3" type="ORF">GIB67_027857</name>
</gene>
<feature type="region of interest" description="Disordered" evidence="1">
    <location>
        <begin position="37"/>
        <end position="64"/>
    </location>
</feature>
<keyword evidence="4" id="KW-1185">Reference proteome</keyword>
<dbReference type="PANTHER" id="PTHR47469:SF2">
    <property type="entry name" value="OS06G0597600 PROTEIN"/>
    <property type="match status" value="1"/>
</dbReference>
<dbReference type="OrthoDB" id="16820at2759"/>
<dbReference type="PANTHER" id="PTHR47469">
    <property type="entry name" value="MONOOXYGENASE-LIKE"/>
    <property type="match status" value="1"/>
</dbReference>
<dbReference type="EMBL" id="JACGCM010002105">
    <property type="protein sequence ID" value="KAF6144888.1"/>
    <property type="molecule type" value="Genomic_DNA"/>
</dbReference>
<dbReference type="AlphaFoldDB" id="A0A7J7LQR6"/>
<protein>
    <recommendedName>
        <fullName evidence="2">FAD dependent oxidoreductase domain-containing protein</fullName>
    </recommendedName>
</protein>
<sequence>MKKQRAVVVGGSIAGISCAHALITSGWDVTVIEKSSSPSTGSSATGQGWDSTHSRGKSSNHGSTNLTYSAAPQFPLTSIRIMYFCIIVLFDHPLGGEEDFKVLAFTSVEVSKDVDAIKVEELIGSLQTFEMKIDPQQKHKGIALKESKGINAVLLLLFSHNQATDKEKRNWALSRDEYFNFRAAHWVILHEMLYRALPPNIIMWSHHFLSFSISNDKSSVTAKAKNLQTDEITEIVGDLLIAADGCMSAIRQRFLPDLKLRYSGYCAWRGVIDFLDNENCDTLINLHNSYPELRRCIYFDLGVGTHSVFYELKNKRINWIWYINQPEPELKANSMTMKVSSAMIQKMHEDAEKVWVPALAKVMKETKEPFINMIYDMDPLEQLYFDNVVLVGDAAHPTTPHGLRSTNMSILDAEVLGKCLKQWGGNNLSLALKQFQSARLPIVSKQVLHSRRMGRIKQGLALPDRRTFCPKTATPEECQELQQRNMPFFSDTAAVLVNPT</sequence>
<dbReference type="InterPro" id="IPR053212">
    <property type="entry name" value="DHP_3-monooxygenase"/>
</dbReference>
<dbReference type="Gene3D" id="3.50.50.60">
    <property type="entry name" value="FAD/NAD(P)-binding domain"/>
    <property type="match status" value="2"/>
</dbReference>